<comment type="caution">
    <text evidence="2">The sequence shown here is derived from an EMBL/GenBank/DDBJ whole genome shotgun (WGS) entry which is preliminary data.</text>
</comment>
<organism evidence="2 3">
    <name type="scientific">Trametes pubescens</name>
    <name type="common">White-rot fungus</name>
    <dbReference type="NCBI Taxonomy" id="154538"/>
    <lineage>
        <taxon>Eukaryota</taxon>
        <taxon>Fungi</taxon>
        <taxon>Dikarya</taxon>
        <taxon>Basidiomycota</taxon>
        <taxon>Agaricomycotina</taxon>
        <taxon>Agaricomycetes</taxon>
        <taxon>Polyporales</taxon>
        <taxon>Polyporaceae</taxon>
        <taxon>Trametes</taxon>
    </lineage>
</organism>
<sequence length="122" mass="12842">MRFSTTALAYLASALLSALAPQMAQAGITAFSGSSCDGDVGLDVPCDGSCHQFDERHSFRVDSGTGTHCVTVFEDPDCPRDGMGFHQAFFEGQTGQCTNVNIGTNVRSFLCAPDDTCLLGPP</sequence>
<dbReference type="EMBL" id="MNAD01000557">
    <property type="protein sequence ID" value="OJT11894.1"/>
    <property type="molecule type" value="Genomic_DNA"/>
</dbReference>
<dbReference type="OMA" id="CHQFDER"/>
<keyword evidence="1" id="KW-0732">Signal</keyword>
<evidence type="ECO:0000313" key="3">
    <source>
        <dbReference type="Proteomes" id="UP000184267"/>
    </source>
</evidence>
<accession>A0A1M2VWA6</accession>
<dbReference type="AlphaFoldDB" id="A0A1M2VWA6"/>
<gene>
    <name evidence="2" type="ORF">TRAPUB_11540</name>
</gene>
<dbReference type="OrthoDB" id="5429515at2759"/>
<reference evidence="2 3" key="1">
    <citation type="submission" date="2016-10" db="EMBL/GenBank/DDBJ databases">
        <title>Genome sequence of the basidiomycete white-rot fungus Trametes pubescens.</title>
        <authorList>
            <person name="Makela M.R."/>
            <person name="Granchi Z."/>
            <person name="Peng M."/>
            <person name="De Vries R.P."/>
            <person name="Grigoriev I."/>
            <person name="Riley R."/>
            <person name="Hilden K."/>
        </authorList>
    </citation>
    <scope>NUCLEOTIDE SEQUENCE [LARGE SCALE GENOMIC DNA]</scope>
    <source>
        <strain evidence="2 3">FBCC735</strain>
    </source>
</reference>
<evidence type="ECO:0000256" key="1">
    <source>
        <dbReference type="SAM" id="SignalP"/>
    </source>
</evidence>
<protein>
    <submittedName>
        <fullName evidence="2">Uncharacterized protein</fullName>
    </submittedName>
</protein>
<feature type="chain" id="PRO_5013313292" evidence="1">
    <location>
        <begin position="27"/>
        <end position="122"/>
    </location>
</feature>
<feature type="signal peptide" evidence="1">
    <location>
        <begin position="1"/>
        <end position="26"/>
    </location>
</feature>
<proteinExistence type="predicted"/>
<dbReference type="Proteomes" id="UP000184267">
    <property type="component" value="Unassembled WGS sequence"/>
</dbReference>
<keyword evidence="3" id="KW-1185">Reference proteome</keyword>
<evidence type="ECO:0000313" key="2">
    <source>
        <dbReference type="EMBL" id="OJT11894.1"/>
    </source>
</evidence>
<name>A0A1M2VWA6_TRAPU</name>